<evidence type="ECO:0000313" key="3">
    <source>
        <dbReference type="Proteomes" id="UP000215027"/>
    </source>
</evidence>
<sequence>MPKTNLSPAITYLAIPPSGQGPGVLVVHAWWGLNDFFRGLCDRLAGEGFVAAAPDLYEGRVATTPEEAKRLRGLPKREPTNQTLLRAIVELRANPAVVGPNIGVIGFSMGGHWALWLAQQPGLPLGATVTYYGARAGDYGNSQAPCLGHFAETDEWVSPASLKKLRKSLEAAGRVADFHTYPGTGHWFAETDRTDVYDSQAAELAWSRTVAFLRRQLRPPEL</sequence>
<dbReference type="InterPro" id="IPR051049">
    <property type="entry name" value="Dienelactone_hydrolase-like"/>
</dbReference>
<dbReference type="PANTHER" id="PTHR46623:SF6">
    <property type="entry name" value="ALPHA_BETA-HYDROLASES SUPERFAMILY PROTEIN"/>
    <property type="match status" value="1"/>
</dbReference>
<gene>
    <name evidence="2" type="ORF">CFX0092_A1465</name>
</gene>
<accession>A0A170PFQ7</accession>
<proteinExistence type="predicted"/>
<dbReference type="OrthoDB" id="9771666at2"/>
<dbReference type="Gene3D" id="3.40.50.1820">
    <property type="entry name" value="alpha/beta hydrolase"/>
    <property type="match status" value="1"/>
</dbReference>
<dbReference type="EMBL" id="LN890655">
    <property type="protein sequence ID" value="CUS03343.2"/>
    <property type="molecule type" value="Genomic_DNA"/>
</dbReference>
<keyword evidence="2" id="KW-0378">Hydrolase</keyword>
<dbReference type="InterPro" id="IPR029058">
    <property type="entry name" value="AB_hydrolase_fold"/>
</dbReference>
<keyword evidence="3" id="KW-1185">Reference proteome</keyword>
<dbReference type="SUPFAM" id="SSF53474">
    <property type="entry name" value="alpha/beta-Hydrolases"/>
    <property type="match status" value="1"/>
</dbReference>
<feature type="domain" description="Dienelactone hydrolase" evidence="1">
    <location>
        <begin position="11"/>
        <end position="215"/>
    </location>
</feature>
<dbReference type="AlphaFoldDB" id="A0A170PFQ7"/>
<dbReference type="Pfam" id="PF01738">
    <property type="entry name" value="DLH"/>
    <property type="match status" value="1"/>
</dbReference>
<dbReference type="KEGG" id="pbf:CFX0092_A1465"/>
<dbReference type="InterPro" id="IPR002925">
    <property type="entry name" value="Dienelactn_hydro"/>
</dbReference>
<protein>
    <submittedName>
        <fullName evidence="2">Dienelactone hydrolase</fullName>
    </submittedName>
</protein>
<dbReference type="RefSeq" id="WP_095042847.1">
    <property type="nucleotide sequence ID" value="NZ_LN890655.1"/>
</dbReference>
<dbReference type="PANTHER" id="PTHR46623">
    <property type="entry name" value="CARBOXYMETHYLENEBUTENOLIDASE-RELATED"/>
    <property type="match status" value="1"/>
</dbReference>
<organism evidence="2 3">
    <name type="scientific">Candidatus Promineifilum breve</name>
    <dbReference type="NCBI Taxonomy" id="1806508"/>
    <lineage>
        <taxon>Bacteria</taxon>
        <taxon>Bacillati</taxon>
        <taxon>Chloroflexota</taxon>
        <taxon>Ardenticatenia</taxon>
        <taxon>Candidatus Promineifilales</taxon>
        <taxon>Candidatus Promineifilaceae</taxon>
        <taxon>Candidatus Promineifilum</taxon>
    </lineage>
</organism>
<evidence type="ECO:0000259" key="1">
    <source>
        <dbReference type="Pfam" id="PF01738"/>
    </source>
</evidence>
<evidence type="ECO:0000313" key="2">
    <source>
        <dbReference type="EMBL" id="CUS03343.2"/>
    </source>
</evidence>
<dbReference type="Proteomes" id="UP000215027">
    <property type="component" value="Chromosome I"/>
</dbReference>
<dbReference type="GO" id="GO:0016787">
    <property type="term" value="F:hydrolase activity"/>
    <property type="evidence" value="ECO:0007669"/>
    <property type="project" value="UniProtKB-KW"/>
</dbReference>
<reference evidence="2" key="1">
    <citation type="submission" date="2016-01" db="EMBL/GenBank/DDBJ databases">
        <authorList>
            <person name="Mcilroy J.S."/>
            <person name="Karst M S."/>
            <person name="Albertsen M."/>
        </authorList>
    </citation>
    <scope>NUCLEOTIDE SEQUENCE</scope>
    <source>
        <strain evidence="2">Cfx-K</strain>
    </source>
</reference>
<name>A0A170PFQ7_9CHLR</name>